<evidence type="ECO:0000313" key="4">
    <source>
        <dbReference type="EMBL" id="EFC40097.1"/>
    </source>
</evidence>
<keyword evidence="3" id="KW-0963">Cytoplasm</keyword>
<dbReference type="Gene3D" id="3.90.640.10">
    <property type="entry name" value="Actin, Chain A, domain 4"/>
    <property type="match status" value="1"/>
</dbReference>
<dbReference type="EMBL" id="GG738895">
    <property type="protein sequence ID" value="EFC40097.1"/>
    <property type="molecule type" value="Genomic_DNA"/>
</dbReference>
<dbReference type="InterPro" id="IPR004000">
    <property type="entry name" value="Actin"/>
</dbReference>
<dbReference type="AlphaFoldDB" id="D2VT74"/>
<evidence type="ECO:0000313" key="5">
    <source>
        <dbReference type="Proteomes" id="UP000006671"/>
    </source>
</evidence>
<dbReference type="OrthoDB" id="6220758at2759"/>
<dbReference type="SUPFAM" id="SSF53067">
    <property type="entry name" value="Actin-like ATPase domain"/>
    <property type="match status" value="2"/>
</dbReference>
<sequence length="428" mass="48668">MKTLIADCGGSSIKIGYGATSESEVLEHCRLDKNPLIIPNYIAKHRSTSGAPGSVFIGDELENDCECFASLLFRRPIEKGYIVDCETQSIIMDHILKNHFPTLQTNETRLFLPHQPFTPKTLQRDICQLVFEYYGFKEYSSISSQYLSFFGYLNEIRDEKTPLNSQTSNNSIVQSKSALVIDSGFSFSHIYPIVNSLPVKQAIKRIDIGGKLLTNYFKEVVSGRHYDMMDETYLMNIVKERLCLVSNNFEEDLNLCSYIDSPFLVDYVLPDYKNSKTGYVLKTDRPSNEDLQILTLNQERMAIPEILFRPSDIGINQAGVSETAARTILTEFKSSVEQSILFDTILLTGGSTKFKNFKSRLQNDLRGFAPQEFKSVTVHESKNPMTLCWRGASAFSFYEKQLLDNSTVKKEEYDETGFEICLDRFTSS</sequence>
<keyword evidence="5" id="KW-1185">Reference proteome</keyword>
<proteinExistence type="inferred from homology"/>
<dbReference type="SMART" id="SM00268">
    <property type="entry name" value="ACTIN"/>
    <property type="match status" value="1"/>
</dbReference>
<protein>
    <submittedName>
        <fullName evidence="4">Actin-related protein ARP6</fullName>
    </submittedName>
</protein>
<comment type="similarity">
    <text evidence="2">Belongs to the actin family. ARP6 subfamily.</text>
</comment>
<dbReference type="GO" id="GO:0005634">
    <property type="term" value="C:nucleus"/>
    <property type="evidence" value="ECO:0007669"/>
    <property type="project" value="UniProtKB-ARBA"/>
</dbReference>
<dbReference type="VEuPathDB" id="AmoebaDB:NAEGRDRAFT_72200"/>
<dbReference type="OMA" id="FFEEYEC"/>
<dbReference type="GeneID" id="8854192"/>
<dbReference type="GO" id="GO:0005737">
    <property type="term" value="C:cytoplasm"/>
    <property type="evidence" value="ECO:0007669"/>
    <property type="project" value="UniProtKB-SubCell"/>
</dbReference>
<dbReference type="FunCoup" id="D2VT74">
    <property type="interactions" value="122"/>
</dbReference>
<dbReference type="KEGG" id="ngr:NAEGRDRAFT_72200"/>
<dbReference type="PANTHER" id="PTHR11937">
    <property type="entry name" value="ACTIN"/>
    <property type="match status" value="1"/>
</dbReference>
<dbReference type="Proteomes" id="UP000006671">
    <property type="component" value="Unassembled WGS sequence"/>
</dbReference>
<name>D2VT74_NAEGR</name>
<dbReference type="CDD" id="cd10210">
    <property type="entry name" value="ASKHA_NBD_Arp6"/>
    <property type="match status" value="1"/>
</dbReference>
<dbReference type="STRING" id="5762.D2VT74"/>
<accession>D2VT74</accession>
<reference evidence="4 5" key="1">
    <citation type="journal article" date="2010" name="Cell">
        <title>The genome of Naegleria gruberi illuminates early eukaryotic versatility.</title>
        <authorList>
            <person name="Fritz-Laylin L.K."/>
            <person name="Prochnik S.E."/>
            <person name="Ginger M.L."/>
            <person name="Dacks J.B."/>
            <person name="Carpenter M.L."/>
            <person name="Field M.C."/>
            <person name="Kuo A."/>
            <person name="Paredez A."/>
            <person name="Chapman J."/>
            <person name="Pham J."/>
            <person name="Shu S."/>
            <person name="Neupane R."/>
            <person name="Cipriano M."/>
            <person name="Mancuso J."/>
            <person name="Tu H."/>
            <person name="Salamov A."/>
            <person name="Lindquist E."/>
            <person name="Shapiro H."/>
            <person name="Lucas S."/>
            <person name="Grigoriev I.V."/>
            <person name="Cande W.Z."/>
            <person name="Fulton C."/>
            <person name="Rokhsar D.S."/>
            <person name="Dawson S.C."/>
        </authorList>
    </citation>
    <scope>NUCLEOTIDE SEQUENCE [LARGE SCALE GENOMIC DNA]</scope>
    <source>
        <strain evidence="4 5">NEG-M</strain>
    </source>
</reference>
<dbReference type="eggNOG" id="KOG0680">
    <property type="taxonomic scope" value="Eukaryota"/>
</dbReference>
<dbReference type="Gene3D" id="3.30.420.40">
    <property type="match status" value="2"/>
</dbReference>
<dbReference type="InterPro" id="IPR043129">
    <property type="entry name" value="ATPase_NBD"/>
</dbReference>
<dbReference type="Pfam" id="PF00022">
    <property type="entry name" value="Actin"/>
    <property type="match status" value="1"/>
</dbReference>
<comment type="subcellular location">
    <subcellularLocation>
        <location evidence="1">Cytoplasm</location>
    </subcellularLocation>
</comment>
<organism evidence="5">
    <name type="scientific">Naegleria gruberi</name>
    <name type="common">Amoeba</name>
    <dbReference type="NCBI Taxonomy" id="5762"/>
    <lineage>
        <taxon>Eukaryota</taxon>
        <taxon>Discoba</taxon>
        <taxon>Heterolobosea</taxon>
        <taxon>Tetramitia</taxon>
        <taxon>Eutetramitia</taxon>
        <taxon>Vahlkampfiidae</taxon>
        <taxon>Naegleria</taxon>
    </lineage>
</organism>
<gene>
    <name evidence="4" type="ORF">NAEGRDRAFT_72200</name>
</gene>
<dbReference type="FunFam" id="3.90.640.10:FF:000014">
    <property type="entry name" value="Putative actin-related protein 6"/>
    <property type="match status" value="1"/>
</dbReference>
<dbReference type="RefSeq" id="XP_002672841.1">
    <property type="nucleotide sequence ID" value="XM_002672795.1"/>
</dbReference>
<evidence type="ECO:0000256" key="1">
    <source>
        <dbReference type="ARBA" id="ARBA00004496"/>
    </source>
</evidence>
<evidence type="ECO:0000256" key="2">
    <source>
        <dbReference type="ARBA" id="ARBA00005665"/>
    </source>
</evidence>
<dbReference type="InParanoid" id="D2VT74"/>
<evidence type="ECO:0000256" key="3">
    <source>
        <dbReference type="ARBA" id="ARBA00022490"/>
    </source>
</evidence>